<dbReference type="SUPFAM" id="SSF51445">
    <property type="entry name" value="(Trans)glycosidases"/>
    <property type="match status" value="1"/>
</dbReference>
<keyword evidence="9" id="KW-1185">Reference proteome</keyword>
<evidence type="ECO:0000313" key="9">
    <source>
        <dbReference type="Proteomes" id="UP000807159"/>
    </source>
</evidence>
<keyword evidence="6" id="KW-0624">Polysaccharide degradation</keyword>
<dbReference type="PANTHER" id="PTHR31490:SF2">
    <property type="entry name" value="GLYCOSYL HYDROLASE FAMILY 10 PROTEIN"/>
    <property type="match status" value="1"/>
</dbReference>
<keyword evidence="2" id="KW-0808">Transferase</keyword>
<dbReference type="Gene3D" id="3.20.20.80">
    <property type="entry name" value="Glycosidases"/>
    <property type="match status" value="1"/>
</dbReference>
<dbReference type="InterPro" id="IPR008979">
    <property type="entry name" value="Galactose-bd-like_sf"/>
</dbReference>
<dbReference type="InterPro" id="IPR017853">
    <property type="entry name" value="GH"/>
</dbReference>
<dbReference type="GO" id="GO:0031176">
    <property type="term" value="F:endo-1,4-beta-xylanase activity"/>
    <property type="evidence" value="ECO:0007669"/>
    <property type="project" value="UniProtKB-ARBA"/>
</dbReference>
<dbReference type="AlphaFoldDB" id="A0A8T2Y0I1"/>
<dbReference type="SUPFAM" id="SSF49785">
    <property type="entry name" value="Galactose-binding domain-like"/>
    <property type="match status" value="1"/>
</dbReference>
<keyword evidence="5" id="KW-0119">Carbohydrate metabolism</keyword>
<name>A0A8T2Y0I1_POPDE</name>
<comment type="similarity">
    <text evidence="1">Belongs to the glycosyl hydrolase 10 (cellulase F) family.</text>
</comment>
<dbReference type="PANTHER" id="PTHR31490">
    <property type="entry name" value="GLYCOSYL HYDROLASE"/>
    <property type="match status" value="1"/>
</dbReference>
<dbReference type="Gene3D" id="3.40.50.300">
    <property type="entry name" value="P-loop containing nucleotide triphosphate hydrolases"/>
    <property type="match status" value="1"/>
</dbReference>
<reference evidence="8" key="1">
    <citation type="journal article" date="2021" name="J. Hered.">
        <title>Genome Assembly of Salicaceae Populus deltoides (Eastern Cottonwood) I-69 Based on Nanopore Sequencing and Hi-C Technologies.</title>
        <authorList>
            <person name="Bai S."/>
            <person name="Wu H."/>
            <person name="Zhang J."/>
            <person name="Pan Z."/>
            <person name="Zhao W."/>
            <person name="Li Z."/>
            <person name="Tong C."/>
        </authorList>
    </citation>
    <scope>NUCLEOTIDE SEQUENCE</scope>
    <source>
        <tissue evidence="8">Leaf</tissue>
    </source>
</reference>
<evidence type="ECO:0000313" key="8">
    <source>
        <dbReference type="EMBL" id="KAH8498587.1"/>
    </source>
</evidence>
<dbReference type="Proteomes" id="UP000807159">
    <property type="component" value="Chromosome 9"/>
</dbReference>
<evidence type="ECO:0000256" key="3">
    <source>
        <dbReference type="ARBA" id="ARBA00022737"/>
    </source>
</evidence>
<dbReference type="InterPro" id="IPR059117">
    <property type="entry name" value="APS_kinase_dom"/>
</dbReference>
<keyword evidence="3" id="KW-0677">Repeat</keyword>
<protein>
    <recommendedName>
        <fullName evidence="7">GH10 domain-containing protein</fullName>
    </recommendedName>
</protein>
<dbReference type="GO" id="GO:0000272">
    <property type="term" value="P:polysaccharide catabolic process"/>
    <property type="evidence" value="ECO:0007669"/>
    <property type="project" value="UniProtKB-KW"/>
</dbReference>
<dbReference type="InterPro" id="IPR044846">
    <property type="entry name" value="GH10"/>
</dbReference>
<evidence type="ECO:0000256" key="2">
    <source>
        <dbReference type="ARBA" id="ARBA00022679"/>
    </source>
</evidence>
<dbReference type="Pfam" id="PF00331">
    <property type="entry name" value="Glyco_hydro_10"/>
    <property type="match status" value="1"/>
</dbReference>
<dbReference type="InterPro" id="IPR003305">
    <property type="entry name" value="CenC_carb-bd"/>
</dbReference>
<accession>A0A8T2Y0I1</accession>
<evidence type="ECO:0000259" key="7">
    <source>
        <dbReference type="PROSITE" id="PS51760"/>
    </source>
</evidence>
<evidence type="ECO:0000256" key="5">
    <source>
        <dbReference type="ARBA" id="ARBA00023277"/>
    </source>
</evidence>
<evidence type="ECO:0000256" key="1">
    <source>
        <dbReference type="ARBA" id="ARBA00007495"/>
    </source>
</evidence>
<evidence type="ECO:0000256" key="4">
    <source>
        <dbReference type="ARBA" id="ARBA00022801"/>
    </source>
</evidence>
<dbReference type="Gene3D" id="2.60.120.260">
    <property type="entry name" value="Galactose-binding domain-like"/>
    <property type="match status" value="1"/>
</dbReference>
<feature type="domain" description="GH10" evidence="7">
    <location>
        <begin position="327"/>
        <end position="619"/>
    </location>
</feature>
<dbReference type="Pfam" id="PF02018">
    <property type="entry name" value="CBM_4_9"/>
    <property type="match status" value="1"/>
</dbReference>
<dbReference type="EMBL" id="JACEGQ020000009">
    <property type="protein sequence ID" value="KAH8498587.1"/>
    <property type="molecule type" value="Genomic_DNA"/>
</dbReference>
<comment type="caution">
    <text evidence="8">The sequence shown here is derived from an EMBL/GenBank/DDBJ whole genome shotgun (WGS) entry which is preliminary data.</text>
</comment>
<organism evidence="8 9">
    <name type="scientific">Populus deltoides</name>
    <name type="common">Eastern poplar</name>
    <name type="synonym">Eastern cottonwood</name>
    <dbReference type="NCBI Taxonomy" id="3696"/>
    <lineage>
        <taxon>Eukaryota</taxon>
        <taxon>Viridiplantae</taxon>
        <taxon>Streptophyta</taxon>
        <taxon>Embryophyta</taxon>
        <taxon>Tracheophyta</taxon>
        <taxon>Spermatophyta</taxon>
        <taxon>Magnoliopsida</taxon>
        <taxon>eudicotyledons</taxon>
        <taxon>Gunneridae</taxon>
        <taxon>Pentapetalae</taxon>
        <taxon>rosids</taxon>
        <taxon>fabids</taxon>
        <taxon>Malpighiales</taxon>
        <taxon>Salicaceae</taxon>
        <taxon>Saliceae</taxon>
        <taxon>Populus</taxon>
    </lineage>
</organism>
<evidence type="ECO:0000256" key="6">
    <source>
        <dbReference type="ARBA" id="ARBA00023326"/>
    </source>
</evidence>
<sequence length="683" mass="75984">MLPSEDFVEVFMDVPLQVCENRDPKGLYKLARAGKIKGFTGIDDPYEPPLDAEIVLQCNTGDCSTPCDMAEKVISYLESHFSFLVLAKTGIVLVEVMFFLSAWIENLSGGNRETALEKSLSPSSNPSKPIVLARNPKVNKLQCLENPLSPQYNGGIIVNPELNDGLRAWSTFGDAKTEHRESNGNKYVVAHSRNNPYGSMSQKLYLKKNHLYTFSAWVQVSEGNVQVTAIFKTDSGFKKAGSVFAEPKCWSMLKGGLTVDASGPAELYFESNNTSVEIWVDSISLQPFTEKEWRSHQDQSIERTRKEKVRIQAIDEQGNPLSNATISIKQNKLRFPFGCAINKNILSNTAYQDWFTSRFGVTAFEDEMKWYSTEATRGQVDYSVPDAMMAFAKQHNIAVRGHNVIWDDPKYQSGWVNSLSPSDFRTAVQARVGSVMTRYRGRLIAWDVVNENMHFSFVESKLGQNASSVIYNSAGKTDGLTTLFLNEYDTIEKSGDGAASPAKYLQKLKEIQSFPGNANLRMGIGLESHFTVPNLPYMRASLDTLASANVPIWLTEVDVQGNPAQQAQYLEQILREAYSYPKIAGIVMWSAWKPQGCYRMCLTDNNFKNLATGDVVDKLLHEWGGSLMGMTDANGFFEASLSHGDYNVKIIHHGVTDISSSTSNLKVDPTVAGRTTLIHQVTA</sequence>
<proteinExistence type="inferred from homology"/>
<gene>
    <name evidence="8" type="ORF">H0E87_017494</name>
</gene>
<dbReference type="SMART" id="SM00633">
    <property type="entry name" value="Glyco_10"/>
    <property type="match status" value="1"/>
</dbReference>
<dbReference type="InterPro" id="IPR001000">
    <property type="entry name" value="GH10_dom"/>
</dbReference>
<keyword evidence="4" id="KW-0378">Hydrolase</keyword>
<dbReference type="PROSITE" id="PS51760">
    <property type="entry name" value="GH10_2"/>
    <property type="match status" value="1"/>
</dbReference>
<dbReference type="Pfam" id="PF01583">
    <property type="entry name" value="APS_kinase"/>
    <property type="match status" value="1"/>
</dbReference>
<dbReference type="SUPFAM" id="SSF52540">
    <property type="entry name" value="P-loop containing nucleoside triphosphate hydrolases"/>
    <property type="match status" value="1"/>
</dbReference>
<dbReference type="InterPro" id="IPR027417">
    <property type="entry name" value="P-loop_NTPase"/>
</dbReference>